<feature type="coiled-coil region" evidence="1">
    <location>
        <begin position="157"/>
        <end position="184"/>
    </location>
</feature>
<feature type="compositionally biased region" description="Basic and acidic residues" evidence="2">
    <location>
        <begin position="85"/>
        <end position="95"/>
    </location>
</feature>
<feature type="compositionally biased region" description="Polar residues" evidence="2">
    <location>
        <begin position="22"/>
        <end position="44"/>
    </location>
</feature>
<gene>
    <name evidence="3" type="ORF">Hypma_012941</name>
</gene>
<dbReference type="InParanoid" id="A0A369JKK2"/>
<keyword evidence="1" id="KW-0175">Coiled coil</keyword>
<evidence type="ECO:0000256" key="2">
    <source>
        <dbReference type="SAM" id="MobiDB-lite"/>
    </source>
</evidence>
<organism evidence="3 4">
    <name type="scientific">Hypsizygus marmoreus</name>
    <name type="common">White beech mushroom</name>
    <name type="synonym">Agaricus marmoreus</name>
    <dbReference type="NCBI Taxonomy" id="39966"/>
    <lineage>
        <taxon>Eukaryota</taxon>
        <taxon>Fungi</taxon>
        <taxon>Dikarya</taxon>
        <taxon>Basidiomycota</taxon>
        <taxon>Agaricomycotina</taxon>
        <taxon>Agaricomycetes</taxon>
        <taxon>Agaricomycetidae</taxon>
        <taxon>Agaricales</taxon>
        <taxon>Tricholomatineae</taxon>
        <taxon>Lyophyllaceae</taxon>
        <taxon>Hypsizygus</taxon>
    </lineage>
</organism>
<proteinExistence type="predicted"/>
<dbReference type="EMBL" id="LUEZ02000071">
    <property type="protein sequence ID" value="RDB19934.1"/>
    <property type="molecule type" value="Genomic_DNA"/>
</dbReference>
<evidence type="ECO:0000256" key="1">
    <source>
        <dbReference type="SAM" id="Coils"/>
    </source>
</evidence>
<evidence type="ECO:0000313" key="3">
    <source>
        <dbReference type="EMBL" id="RDB19934.1"/>
    </source>
</evidence>
<comment type="caution">
    <text evidence="3">The sequence shown here is derived from an EMBL/GenBank/DDBJ whole genome shotgun (WGS) entry which is preliminary data.</text>
</comment>
<accession>A0A369JKK2</accession>
<dbReference type="Proteomes" id="UP000076154">
    <property type="component" value="Unassembled WGS sequence"/>
</dbReference>
<dbReference type="OrthoDB" id="2803656at2759"/>
<dbReference type="AlphaFoldDB" id="A0A369JKK2"/>
<name>A0A369JKK2_HYPMA</name>
<keyword evidence="4" id="KW-1185">Reference proteome</keyword>
<reference evidence="3" key="1">
    <citation type="submission" date="2018-04" db="EMBL/GenBank/DDBJ databases">
        <title>Whole genome sequencing of Hypsizygus marmoreus.</title>
        <authorList>
            <person name="Choi I.-G."/>
            <person name="Min B."/>
            <person name="Kim J.-G."/>
            <person name="Kim S."/>
            <person name="Oh Y.-L."/>
            <person name="Kong W.-S."/>
            <person name="Park H."/>
            <person name="Jeong J."/>
            <person name="Song E.-S."/>
        </authorList>
    </citation>
    <scope>NUCLEOTIDE SEQUENCE [LARGE SCALE GENOMIC DNA]</scope>
    <source>
        <strain evidence="3">51987-8</strain>
    </source>
</reference>
<dbReference type="STRING" id="39966.A0A369JKK2"/>
<feature type="region of interest" description="Disordered" evidence="2">
    <location>
        <begin position="1"/>
        <end position="130"/>
    </location>
</feature>
<sequence length="339" mass="36335">MASKPASKPAPGRGRTVVSKPLLTSSTASTRAKQAPSVSTNKSVSAEKKPPRTLSSSSTTSLKSSDRTPVVGKSAKPRAPPTNDVKPKIDTEKPRPPAKLVADPISASSLNTKPPLLPTLPPPMEEKAPAPTSDSLQVAAQLYPWLYMTSTLEACFKTAEETANKGLEARSQQLAEEEQDISDQRIRFEAEKAADFYDELAADDFAKEAPSIMQTFLSHGDACTRVEAEALQLATQGASEPGDDAPLQIYNDMLENLEDLHAEAVELETSILKLTSSKSDQPDVDSDSMAHSQILGVFSACLPVLHARISNLIMAQELIDGAQENLSISLRMESLGLLD</sequence>
<evidence type="ECO:0000313" key="4">
    <source>
        <dbReference type="Proteomes" id="UP000076154"/>
    </source>
</evidence>
<protein>
    <submittedName>
        <fullName evidence="3">Uncharacterized protein</fullName>
    </submittedName>
</protein>
<feature type="compositionally biased region" description="Low complexity" evidence="2">
    <location>
        <begin position="53"/>
        <end position="63"/>
    </location>
</feature>